<feature type="domain" description="Peptidase M28" evidence="10">
    <location>
        <begin position="104"/>
        <end position="294"/>
    </location>
</feature>
<feature type="transmembrane region" description="Helical" evidence="9">
    <location>
        <begin position="553"/>
        <end position="572"/>
    </location>
</feature>
<evidence type="ECO:0000256" key="5">
    <source>
        <dbReference type="ARBA" id="ARBA00022554"/>
    </source>
</evidence>
<dbReference type="PANTHER" id="PTHR12147:SF58">
    <property type="entry name" value="VACUOLAR MEMBRANE PROTEASE"/>
    <property type="match status" value="1"/>
</dbReference>
<feature type="transmembrane region" description="Helical" evidence="9">
    <location>
        <begin position="361"/>
        <end position="390"/>
    </location>
</feature>
<keyword evidence="5" id="KW-0926">Vacuole</keyword>
<evidence type="ECO:0000313" key="11">
    <source>
        <dbReference type="EMBL" id="GAA4507465.1"/>
    </source>
</evidence>
<keyword evidence="7" id="KW-0325">Glycoprotein</keyword>
<comment type="function">
    <text evidence="1">May be involved in vacuolar sorting and osmoregulation.</text>
</comment>
<gene>
    <name evidence="11" type="ORF">GCM10023172_38120</name>
</gene>
<keyword evidence="6 9" id="KW-1133">Transmembrane helix</keyword>
<dbReference type="InterPro" id="IPR045175">
    <property type="entry name" value="M28_fam"/>
</dbReference>
<keyword evidence="9" id="KW-0812">Transmembrane</keyword>
<comment type="caution">
    <text evidence="11">The sequence shown here is derived from an EMBL/GenBank/DDBJ whole genome shotgun (WGS) entry which is preliminary data.</text>
</comment>
<dbReference type="Gene3D" id="3.40.630.10">
    <property type="entry name" value="Zn peptidases"/>
    <property type="match status" value="1"/>
</dbReference>
<evidence type="ECO:0000256" key="3">
    <source>
        <dbReference type="ARBA" id="ARBA00010918"/>
    </source>
</evidence>
<evidence type="ECO:0000256" key="7">
    <source>
        <dbReference type="ARBA" id="ARBA00023180"/>
    </source>
</evidence>
<dbReference type="RefSeq" id="WP_208132687.1">
    <property type="nucleotide sequence ID" value="NZ_BAABGQ010000011.1"/>
</dbReference>
<comment type="similarity">
    <text evidence="3">Belongs to the peptidase M28 family.</text>
</comment>
<keyword evidence="9" id="KW-0472">Membrane</keyword>
<dbReference type="SUPFAM" id="SSF53187">
    <property type="entry name" value="Zn-dependent exopeptidases"/>
    <property type="match status" value="1"/>
</dbReference>
<feature type="transmembrane region" description="Helical" evidence="9">
    <location>
        <begin position="485"/>
        <end position="511"/>
    </location>
</feature>
<evidence type="ECO:0000256" key="2">
    <source>
        <dbReference type="ARBA" id="ARBA00004128"/>
    </source>
</evidence>
<dbReference type="EMBL" id="BAABGQ010000011">
    <property type="protein sequence ID" value="GAA4507465.1"/>
    <property type="molecule type" value="Genomic_DNA"/>
</dbReference>
<feature type="transmembrane region" description="Helical" evidence="9">
    <location>
        <begin position="517"/>
        <end position="541"/>
    </location>
</feature>
<evidence type="ECO:0000256" key="9">
    <source>
        <dbReference type="SAM" id="Phobius"/>
    </source>
</evidence>
<dbReference type="InterPro" id="IPR007484">
    <property type="entry name" value="Peptidase_M28"/>
</dbReference>
<evidence type="ECO:0000256" key="6">
    <source>
        <dbReference type="ARBA" id="ARBA00022989"/>
    </source>
</evidence>
<feature type="transmembrane region" description="Helical" evidence="9">
    <location>
        <begin position="455"/>
        <end position="473"/>
    </location>
</feature>
<keyword evidence="12" id="KW-1185">Reference proteome</keyword>
<protein>
    <recommendedName>
        <fullName evidence="4">Vacuolar membrane protease</fullName>
    </recommendedName>
    <alternativeName>
        <fullName evidence="8">FXNA-related family protease 1</fullName>
    </alternativeName>
</protein>
<evidence type="ECO:0000256" key="4">
    <source>
        <dbReference type="ARBA" id="ARBA00017435"/>
    </source>
</evidence>
<evidence type="ECO:0000313" key="12">
    <source>
        <dbReference type="Proteomes" id="UP001501243"/>
    </source>
</evidence>
<sequence>MPNSFLRWLPLLGLALLAGLAVWLVRPPQPVPATAPTTEFSAYRALRDVALVASQPHSLGSPANAQVRDYLLTRCRELGLAPSVQELSLVLTNPGQLAAARVQNVAVRLPGTQPGGKAVLVLAHYDSQPHTPGAGDDGAGVAAMLETIRALRAGPPLQNDVIWLFTDGEEAGLLGARAYAADTARLRREVGVALNFEGRGNAGPSLTFEVSSQNGWVMREYAKAAPYPIASSLFYEAYRQLPNNTDFTPLRQAGIAGLNFAFVDGHPYYHSPADTPGHLDLGSLQHHGSYMLSLVRHFGDIPLTHTKAPDDTFFNPIGTWLVRYPAAWNLPLTQLTISLLLLTLVLAYLRGRLRWAGLAGGVLAWVGGLALLLAAGWGLLTLVATVYPQYSAFYDRASYNALAYQGALLALALALFAAYYGALSRFMRPASLVGGALLILALPLGLVQWQAPSSAFLLAWPLLAATLAWAWGLRRAASPGRPATAGVVEGLLAVPAVALLVPAIYLLLIIFGLSVLVLVAVLFLAMLLGLLLPLLLPVLSLHTGPGRRPATSWLLPGLALAETLAALLMGHLTRQPTAAQPQQTHLFYVLDAAHNQAYWLSAAPRPDAWTRQVLTRPQLAPLPVVLPPAAGPVLHQAAPVLPLAPATVKVLADNQVAGHRRLRLLLQPGRADVNSLTLRLGGAARVLGLRVVDQSVPAASLPPTAAAVDFQFFAPAPQGEEVVVDLADAAPLHLVVTTRSLGLPASLAPPMPATVVPAPGYNSFTTQVRQEFEL</sequence>
<evidence type="ECO:0000259" key="10">
    <source>
        <dbReference type="Pfam" id="PF04389"/>
    </source>
</evidence>
<evidence type="ECO:0000256" key="8">
    <source>
        <dbReference type="ARBA" id="ARBA00031512"/>
    </source>
</evidence>
<dbReference type="Pfam" id="PF04389">
    <property type="entry name" value="Peptidase_M28"/>
    <property type="match status" value="1"/>
</dbReference>
<dbReference type="PANTHER" id="PTHR12147">
    <property type="entry name" value="METALLOPEPTIDASE M28 FAMILY MEMBER"/>
    <property type="match status" value="1"/>
</dbReference>
<organism evidence="11 12">
    <name type="scientific">Hymenobacter ginsengisoli</name>
    <dbReference type="NCBI Taxonomy" id="1051626"/>
    <lineage>
        <taxon>Bacteria</taxon>
        <taxon>Pseudomonadati</taxon>
        <taxon>Bacteroidota</taxon>
        <taxon>Cytophagia</taxon>
        <taxon>Cytophagales</taxon>
        <taxon>Hymenobacteraceae</taxon>
        <taxon>Hymenobacter</taxon>
    </lineage>
</organism>
<proteinExistence type="inferred from homology"/>
<accession>A0ABP8QQN6</accession>
<reference evidence="12" key="1">
    <citation type="journal article" date="2019" name="Int. J. Syst. Evol. Microbiol.">
        <title>The Global Catalogue of Microorganisms (GCM) 10K type strain sequencing project: providing services to taxonomists for standard genome sequencing and annotation.</title>
        <authorList>
            <consortium name="The Broad Institute Genomics Platform"/>
            <consortium name="The Broad Institute Genome Sequencing Center for Infectious Disease"/>
            <person name="Wu L."/>
            <person name="Ma J."/>
        </authorList>
    </citation>
    <scope>NUCLEOTIDE SEQUENCE [LARGE SCALE GENOMIC DNA]</scope>
    <source>
        <strain evidence="12">JCM 17841</strain>
    </source>
</reference>
<evidence type="ECO:0000256" key="1">
    <source>
        <dbReference type="ARBA" id="ARBA00003273"/>
    </source>
</evidence>
<feature type="transmembrane region" description="Helical" evidence="9">
    <location>
        <begin position="430"/>
        <end position="449"/>
    </location>
</feature>
<comment type="subcellular location">
    <subcellularLocation>
        <location evidence="2">Vacuole membrane</location>
        <topology evidence="2">Multi-pass membrane protein</topology>
    </subcellularLocation>
</comment>
<feature type="transmembrane region" description="Helical" evidence="9">
    <location>
        <begin position="328"/>
        <end position="349"/>
    </location>
</feature>
<name>A0ABP8QQN6_9BACT</name>
<dbReference type="Proteomes" id="UP001501243">
    <property type="component" value="Unassembled WGS sequence"/>
</dbReference>
<feature type="transmembrane region" description="Helical" evidence="9">
    <location>
        <begin position="402"/>
        <end position="423"/>
    </location>
</feature>